<keyword evidence="3" id="KW-1185">Reference proteome</keyword>
<evidence type="ECO:0000313" key="3">
    <source>
        <dbReference type="Proteomes" id="UP000006565"/>
    </source>
</evidence>
<dbReference type="Pfam" id="PF23958">
    <property type="entry name" value="DUF7287"/>
    <property type="match status" value="1"/>
</dbReference>
<proteinExistence type="predicted"/>
<protein>
    <submittedName>
        <fullName evidence="2">Uncharacterized protein</fullName>
    </submittedName>
</protein>
<organism evidence="2 3">
    <name type="scientific">Methanolacinia petrolearia (strain DSM 11571 / OCM 486 / SEBR 4847)</name>
    <name type="common">Methanoplanus petrolearius</name>
    <dbReference type="NCBI Taxonomy" id="679926"/>
    <lineage>
        <taxon>Archaea</taxon>
        <taxon>Methanobacteriati</taxon>
        <taxon>Methanobacteriota</taxon>
        <taxon>Stenosarchaea group</taxon>
        <taxon>Methanomicrobia</taxon>
        <taxon>Methanomicrobiales</taxon>
        <taxon>Methanomicrobiaceae</taxon>
        <taxon>Methanolacinia</taxon>
    </lineage>
</organism>
<dbReference type="KEGG" id="mpi:Mpet_0540"/>
<dbReference type="Proteomes" id="UP000006565">
    <property type="component" value="Chromosome"/>
</dbReference>
<evidence type="ECO:0000313" key="2">
    <source>
        <dbReference type="EMBL" id="ADN35314.1"/>
    </source>
</evidence>
<dbReference type="STRING" id="679926.Mpet_0540"/>
<dbReference type="EMBL" id="CP002117">
    <property type="protein sequence ID" value="ADN35314.1"/>
    <property type="molecule type" value="Genomic_DNA"/>
</dbReference>
<reference evidence="2 3" key="1">
    <citation type="journal article" date="2010" name="Stand. Genomic Sci.">
        <title>Complete genome sequence of Methanoplanus petrolearius type strain (SEBR 4847).</title>
        <authorList>
            <person name="Brambilla E."/>
            <person name="Djao O.D."/>
            <person name="Daligault H."/>
            <person name="Lapidus A."/>
            <person name="Lucas S."/>
            <person name="Hammon N."/>
            <person name="Nolan M."/>
            <person name="Tice H."/>
            <person name="Cheng J.F."/>
            <person name="Han C."/>
            <person name="Tapia R."/>
            <person name="Goodwin L."/>
            <person name="Pitluck S."/>
            <person name="Liolios K."/>
            <person name="Ivanova N."/>
            <person name="Mavromatis K."/>
            <person name="Mikhailova N."/>
            <person name="Pati A."/>
            <person name="Chen A."/>
            <person name="Palaniappan K."/>
            <person name="Land M."/>
            <person name="Hauser L."/>
            <person name="Chang Y.J."/>
            <person name="Jeffries C.D."/>
            <person name="Rohde M."/>
            <person name="Spring S."/>
            <person name="Sikorski J."/>
            <person name="Goker M."/>
            <person name="Woyke T."/>
            <person name="Bristow J."/>
            <person name="Eisen J.A."/>
            <person name="Markowitz V."/>
            <person name="Hugenholtz P."/>
            <person name="Kyrpides N.C."/>
            <person name="Klenk H.P."/>
        </authorList>
    </citation>
    <scope>NUCLEOTIDE SEQUENCE [LARGE SCALE GENOMIC DNA]</scope>
    <source>
        <strain evidence="3">DSM 11571 / OCM 486 / SEBR 4847</strain>
    </source>
</reference>
<dbReference type="OrthoDB" id="109583at2157"/>
<evidence type="ECO:0000256" key="1">
    <source>
        <dbReference type="SAM" id="Phobius"/>
    </source>
</evidence>
<feature type="transmembrane region" description="Helical" evidence="1">
    <location>
        <begin position="12"/>
        <end position="36"/>
    </location>
</feature>
<keyword evidence="1" id="KW-1133">Transmembrane helix</keyword>
<dbReference type="RefSeq" id="WP_013328492.1">
    <property type="nucleotide sequence ID" value="NC_014507.1"/>
</dbReference>
<dbReference type="eggNOG" id="arCOG06117">
    <property type="taxonomic scope" value="Archaea"/>
</dbReference>
<dbReference type="HOGENOM" id="CLU_782141_0_0_2"/>
<gene>
    <name evidence="2" type="ordered locus">Mpet_0540</name>
</gene>
<dbReference type="AlphaFoldDB" id="E1RHK5"/>
<keyword evidence="1" id="KW-0472">Membrane</keyword>
<accession>E1RHK5</accession>
<dbReference type="GeneID" id="9742988"/>
<dbReference type="InterPro" id="IPR056613">
    <property type="entry name" value="DUF7287"/>
</dbReference>
<name>E1RHK5_METP4</name>
<keyword evidence="1" id="KW-0812">Transmembrane</keyword>
<sequence length="356" mass="40916" precursor="true">MRTFRENGILSVDFLIGFSIFLLALIMILTMIPGIFAGLDSAQIDYDAVAYRTSVILCEDPGWPADDDSWEFMDTYHKDDIDRLGLAVSSTSPNILSKEKTKAFFNENENLVLDNDDYHSKVLFGEIPYYYNISLKIENDPVNTTGNIAPDSGYGYMRRLVKLKEPGYAKIDSGEFNKTNTTITTLNPYVYTGFSVIFDYAEIQNKSIDEAYRLMLQSEPASITIYNFSSSLNRSDISNVTLTKIRFINDDKEVPIVYSTYHNDTYRFFIDGIQHTMQGPFEISDADELKFEIYPPLMFSDEIGTSLSVVFNMTYEFVPDESMKHYYISGDIPYIYNKDYMTEPYLKDGVMEVMIW</sequence>